<feature type="region of interest" description="Disordered" evidence="1">
    <location>
        <begin position="1"/>
        <end position="40"/>
    </location>
</feature>
<feature type="compositionally biased region" description="Polar residues" evidence="1">
    <location>
        <begin position="1"/>
        <end position="26"/>
    </location>
</feature>
<dbReference type="Proteomes" id="UP000824120">
    <property type="component" value="Unassembled WGS sequence"/>
</dbReference>
<protein>
    <submittedName>
        <fullName evidence="2">Uncharacterized protein</fullName>
    </submittedName>
</protein>
<gene>
    <name evidence="2" type="ORF">H5410_064325</name>
</gene>
<dbReference type="OrthoDB" id="1210636at2759"/>
<comment type="caution">
    <text evidence="2">The sequence shown here is derived from an EMBL/GenBank/DDBJ whole genome shotgun (WGS) entry which is preliminary data.</text>
</comment>
<keyword evidence="3" id="KW-1185">Reference proteome</keyword>
<accession>A0A9J5VZW5</accession>
<dbReference type="EMBL" id="JACXVP010000071">
    <property type="protein sequence ID" value="KAG5568668.1"/>
    <property type="molecule type" value="Genomic_DNA"/>
</dbReference>
<sequence length="100" mass="11364">MSSMGGKSNGVRTRTMSLMQIGNGNSVKLRKDRRLNNQPLNISHPTIFRVASDPDSLVAQKREDGIRAPHFRRNMQEWELDKLIDLLSSRKSFNIPSSAR</sequence>
<reference evidence="2" key="1">
    <citation type="submission" date="2020-09" db="EMBL/GenBank/DDBJ databases">
        <title>De no assembly of potato wild relative species, Solanum commersonii.</title>
        <authorList>
            <person name="Cho K."/>
        </authorList>
    </citation>
    <scope>NUCLEOTIDE SEQUENCE</scope>
    <source>
        <strain evidence="2">LZ3.2</strain>
        <tissue evidence="2">Leaf</tissue>
    </source>
</reference>
<evidence type="ECO:0000313" key="3">
    <source>
        <dbReference type="Proteomes" id="UP000824120"/>
    </source>
</evidence>
<dbReference type="AlphaFoldDB" id="A0A9J5VZW5"/>
<evidence type="ECO:0000256" key="1">
    <source>
        <dbReference type="SAM" id="MobiDB-lite"/>
    </source>
</evidence>
<proteinExistence type="predicted"/>
<evidence type="ECO:0000313" key="2">
    <source>
        <dbReference type="EMBL" id="KAG5568668.1"/>
    </source>
</evidence>
<name>A0A9J5VZW5_SOLCO</name>
<organism evidence="2 3">
    <name type="scientific">Solanum commersonii</name>
    <name type="common">Commerson's wild potato</name>
    <name type="synonym">Commerson's nightshade</name>
    <dbReference type="NCBI Taxonomy" id="4109"/>
    <lineage>
        <taxon>Eukaryota</taxon>
        <taxon>Viridiplantae</taxon>
        <taxon>Streptophyta</taxon>
        <taxon>Embryophyta</taxon>
        <taxon>Tracheophyta</taxon>
        <taxon>Spermatophyta</taxon>
        <taxon>Magnoliopsida</taxon>
        <taxon>eudicotyledons</taxon>
        <taxon>Gunneridae</taxon>
        <taxon>Pentapetalae</taxon>
        <taxon>asterids</taxon>
        <taxon>lamiids</taxon>
        <taxon>Solanales</taxon>
        <taxon>Solanaceae</taxon>
        <taxon>Solanoideae</taxon>
        <taxon>Solaneae</taxon>
        <taxon>Solanum</taxon>
    </lineage>
</organism>